<dbReference type="RefSeq" id="WP_244282598.1">
    <property type="nucleotide sequence ID" value="NZ_FMIB01000002.1"/>
</dbReference>
<dbReference type="Pfam" id="PF11716">
    <property type="entry name" value="MDMPI_N"/>
    <property type="match status" value="1"/>
</dbReference>
<feature type="domain" description="SCP2" evidence="1">
    <location>
        <begin position="211"/>
        <end position="265"/>
    </location>
</feature>
<dbReference type="GeneID" id="43281425"/>
<dbReference type="InterPro" id="IPR036527">
    <property type="entry name" value="SCP2_sterol-bd_dom_sf"/>
</dbReference>
<evidence type="ECO:0000313" key="3">
    <source>
        <dbReference type="EMBL" id="SCL68608.1"/>
    </source>
</evidence>
<sequence>MSATITSDGWSTAPAALAETADRFLALARSVPPETMVTADWTAAETLAHLASVAWLYVGLVDPAGEPLPVPGLGERLPLVTVDTVADANDLVLRHLTERDPAHLLDRLRRDVDRLLAVSADRSPDEVVPWLGDARVPLPGLLAHLVNELLLHGWDLARATGRPWSVPSRDAVLFLDLFLAGVVRHGYGRLLDGVDPPRRRIVVRFVSAYAAPLTLALADGRVRIAAPDERPDVRVRFDPATLNLMMFGRISRARAVLTGRVRVAGPRPWLLPGFLKVFRTPS</sequence>
<dbReference type="Pfam" id="PF02036">
    <property type="entry name" value="SCP2"/>
    <property type="match status" value="1"/>
</dbReference>
<evidence type="ECO:0000259" key="1">
    <source>
        <dbReference type="Pfam" id="PF02036"/>
    </source>
</evidence>
<evidence type="ECO:0000259" key="2">
    <source>
        <dbReference type="Pfam" id="PF11716"/>
    </source>
</evidence>
<protein>
    <submittedName>
        <fullName evidence="3">TIGR03083 family protein</fullName>
    </submittedName>
</protein>
<name>A0A1C6VQH9_9ACTN</name>
<evidence type="ECO:0000313" key="4">
    <source>
        <dbReference type="Proteomes" id="UP000198605"/>
    </source>
</evidence>
<dbReference type="EMBL" id="FMIB01000002">
    <property type="protein sequence ID" value="SCL68608.1"/>
    <property type="molecule type" value="Genomic_DNA"/>
</dbReference>
<dbReference type="STRING" id="47854.GA0070603_4804"/>
<dbReference type="GO" id="GO:0046872">
    <property type="term" value="F:metal ion binding"/>
    <property type="evidence" value="ECO:0007669"/>
    <property type="project" value="InterPro"/>
</dbReference>
<proteinExistence type="predicted"/>
<dbReference type="SUPFAM" id="SSF109854">
    <property type="entry name" value="DinB/YfiT-like putative metalloenzymes"/>
    <property type="match status" value="1"/>
</dbReference>
<dbReference type="InterPro" id="IPR024344">
    <property type="entry name" value="MDMPI_metal-binding"/>
</dbReference>
<gene>
    <name evidence="3" type="ORF">GA0070603_4804</name>
</gene>
<organism evidence="3 4">
    <name type="scientific">Micromonospora chersina</name>
    <dbReference type="NCBI Taxonomy" id="47854"/>
    <lineage>
        <taxon>Bacteria</taxon>
        <taxon>Bacillati</taxon>
        <taxon>Actinomycetota</taxon>
        <taxon>Actinomycetes</taxon>
        <taxon>Micromonosporales</taxon>
        <taxon>Micromonosporaceae</taxon>
        <taxon>Micromonospora</taxon>
    </lineage>
</organism>
<dbReference type="Proteomes" id="UP000198605">
    <property type="component" value="Unassembled WGS sequence"/>
</dbReference>
<reference evidence="4" key="1">
    <citation type="submission" date="2016-06" db="EMBL/GenBank/DDBJ databases">
        <authorList>
            <person name="Varghese N."/>
            <person name="Submissions Spin"/>
        </authorList>
    </citation>
    <scope>NUCLEOTIDE SEQUENCE [LARGE SCALE GENOMIC DNA]</scope>
    <source>
        <strain evidence="4">DSM 44151</strain>
    </source>
</reference>
<dbReference type="InterPro" id="IPR003033">
    <property type="entry name" value="SCP2_sterol-bd_dom"/>
</dbReference>
<dbReference type="InterPro" id="IPR034660">
    <property type="entry name" value="DinB/YfiT-like"/>
</dbReference>
<dbReference type="AlphaFoldDB" id="A0A1C6VQH9"/>
<dbReference type="Gene3D" id="1.20.120.450">
    <property type="entry name" value="dinb family like domain"/>
    <property type="match status" value="1"/>
</dbReference>
<accession>A0A1C6VQH9</accession>
<keyword evidence="4" id="KW-1185">Reference proteome</keyword>
<feature type="domain" description="Mycothiol-dependent maleylpyruvate isomerase metal-binding" evidence="2">
    <location>
        <begin position="27"/>
        <end position="157"/>
    </location>
</feature>
<dbReference type="SUPFAM" id="SSF55718">
    <property type="entry name" value="SCP-like"/>
    <property type="match status" value="1"/>
</dbReference>